<keyword evidence="3" id="KW-0560">Oxidoreductase</keyword>
<proteinExistence type="inferred from homology"/>
<dbReference type="EMBL" id="CP002062">
    <property type="protein sequence ID" value="ADJ15375.1"/>
    <property type="molecule type" value="Genomic_DNA"/>
</dbReference>
<evidence type="ECO:0000256" key="4">
    <source>
        <dbReference type="SAM" id="MobiDB-lite"/>
    </source>
</evidence>
<dbReference type="Gene3D" id="3.20.20.100">
    <property type="entry name" value="NADP-dependent oxidoreductase domain"/>
    <property type="match status" value="1"/>
</dbReference>
<feature type="domain" description="NADP-dependent oxidoreductase" evidence="5">
    <location>
        <begin position="8"/>
        <end position="251"/>
    </location>
</feature>
<evidence type="ECO:0000313" key="7">
    <source>
        <dbReference type="EMBL" id="ELY35412.1"/>
    </source>
</evidence>
<dbReference type="GO" id="GO:0016616">
    <property type="term" value="F:oxidoreductase activity, acting on the CH-OH group of donors, NAD or NADP as acceptor"/>
    <property type="evidence" value="ECO:0007669"/>
    <property type="project" value="UniProtKB-ARBA"/>
</dbReference>
<evidence type="ECO:0000256" key="3">
    <source>
        <dbReference type="ARBA" id="ARBA00023002"/>
    </source>
</evidence>
<dbReference type="AlphaFoldDB" id="D8J3Y3"/>
<dbReference type="STRING" id="795797.HacjB3_09960"/>
<evidence type="ECO:0000256" key="1">
    <source>
        <dbReference type="ARBA" id="ARBA00007905"/>
    </source>
</evidence>
<dbReference type="EMBL" id="AOHV01000033">
    <property type="protein sequence ID" value="ELY35412.1"/>
    <property type="molecule type" value="Genomic_DNA"/>
</dbReference>
<comment type="similarity">
    <text evidence="1">Belongs to the aldo/keto reductase family.</text>
</comment>
<evidence type="ECO:0000313" key="8">
    <source>
        <dbReference type="Proteomes" id="UP000000390"/>
    </source>
</evidence>
<dbReference type="PRINTS" id="PR00069">
    <property type="entry name" value="ALDKETRDTASE"/>
</dbReference>
<dbReference type="PROSITE" id="PS00062">
    <property type="entry name" value="ALDOKETO_REDUCTASE_2"/>
    <property type="match status" value="1"/>
</dbReference>
<dbReference type="Pfam" id="PF00248">
    <property type="entry name" value="Aldo_ket_red"/>
    <property type="match status" value="1"/>
</dbReference>
<dbReference type="KEGG" id="hje:HacjB3_09960"/>
<dbReference type="InterPro" id="IPR023210">
    <property type="entry name" value="NADP_OxRdtase_dom"/>
</dbReference>
<dbReference type="Proteomes" id="UP000000390">
    <property type="component" value="Chromosome"/>
</dbReference>
<keyword evidence="9" id="KW-1185">Reference proteome</keyword>
<dbReference type="InterPro" id="IPR036812">
    <property type="entry name" value="NAD(P)_OxRdtase_dom_sf"/>
</dbReference>
<dbReference type="OrthoDB" id="275427at2157"/>
<evidence type="ECO:0000259" key="5">
    <source>
        <dbReference type="Pfam" id="PF00248"/>
    </source>
</evidence>
<dbReference type="PATRIC" id="fig|795797.18.peg.1983"/>
<dbReference type="RefSeq" id="WP_008417139.1">
    <property type="nucleotide sequence ID" value="NC_014297.1"/>
</dbReference>
<dbReference type="SUPFAM" id="SSF51430">
    <property type="entry name" value="NAD(P)-linked oxidoreductase"/>
    <property type="match status" value="1"/>
</dbReference>
<feature type="region of interest" description="Disordered" evidence="4">
    <location>
        <begin position="251"/>
        <end position="272"/>
    </location>
</feature>
<sequence>MPKSLPALGFGTYKLDEPEDCVENVQRALETGYRHIDTAQVYGNEAYVGDGIEESAVPREEVFLATKIDTENLAYEDVLESVEVSREKLGVETIDLLYVHWPTGEYDAERTLEAFDDLVANGTIEHVGLSNFRVDQLEEAQRVLDAPIFAHQVECHPLLPQERLARFAAENDHRLVAYSPIARGEVTDIPAINDVAGRHGATATQVALAWLVDRGIHPIPKASGEHIEENYRALELVEELTEADIEKIDGIEGRERLIDPENAPWSEPPAAE</sequence>
<protein>
    <submittedName>
        <fullName evidence="6">Aldehyde reductase</fullName>
    </submittedName>
</protein>
<evidence type="ECO:0000256" key="2">
    <source>
        <dbReference type="ARBA" id="ARBA00022857"/>
    </source>
</evidence>
<dbReference type="PANTHER" id="PTHR43827:SF3">
    <property type="entry name" value="NADP-DEPENDENT OXIDOREDUCTASE DOMAIN-CONTAINING PROTEIN"/>
    <property type="match status" value="1"/>
</dbReference>
<dbReference type="PROSITE" id="PS00798">
    <property type="entry name" value="ALDOKETO_REDUCTASE_1"/>
    <property type="match status" value="1"/>
</dbReference>
<dbReference type="GeneID" id="9419802"/>
<evidence type="ECO:0000313" key="6">
    <source>
        <dbReference type="EMBL" id="ADJ15375.1"/>
    </source>
</evidence>
<dbReference type="PANTHER" id="PTHR43827">
    <property type="entry name" value="2,5-DIKETO-D-GLUCONIC ACID REDUCTASE"/>
    <property type="match status" value="1"/>
</dbReference>
<name>D8J3Y3_HALJB</name>
<dbReference type="Proteomes" id="UP000011645">
    <property type="component" value="Unassembled WGS sequence"/>
</dbReference>
<dbReference type="InterPro" id="IPR020471">
    <property type="entry name" value="AKR"/>
</dbReference>
<evidence type="ECO:0000313" key="9">
    <source>
        <dbReference type="Proteomes" id="UP000011645"/>
    </source>
</evidence>
<dbReference type="HOGENOM" id="CLU_023205_0_1_2"/>
<keyword evidence="2" id="KW-0521">NADP</keyword>
<organism evidence="6 8">
    <name type="scientific">Halalkalicoccus jeotgali (strain DSM 18796 / CECT 7217 / JCM 14584 / KCTC 4019 / B3)</name>
    <dbReference type="NCBI Taxonomy" id="795797"/>
    <lineage>
        <taxon>Archaea</taxon>
        <taxon>Methanobacteriati</taxon>
        <taxon>Methanobacteriota</taxon>
        <taxon>Stenosarchaea group</taxon>
        <taxon>Halobacteria</taxon>
        <taxon>Halobacteriales</taxon>
        <taxon>Halococcaceae</taxon>
        <taxon>Halalkalicoccus</taxon>
    </lineage>
</organism>
<accession>D8J3Y3</accession>
<reference evidence="7 9" key="2">
    <citation type="journal article" date="2014" name="PLoS Genet.">
        <title>Phylogenetically driven sequencing of extremely halophilic archaea reveals strategies for static and dynamic osmo-response.</title>
        <authorList>
            <person name="Becker E.A."/>
            <person name="Seitzer P.M."/>
            <person name="Tritt A."/>
            <person name="Larsen D."/>
            <person name="Krusor M."/>
            <person name="Yao A.I."/>
            <person name="Wu D."/>
            <person name="Madern D."/>
            <person name="Eisen J.A."/>
            <person name="Darling A.E."/>
            <person name="Facciotti M.T."/>
        </authorList>
    </citation>
    <scope>NUCLEOTIDE SEQUENCE [LARGE SCALE GENOMIC DNA]</scope>
    <source>
        <strain evidence="7">B3</strain>
        <strain evidence="9">DSM 18796 / CECT 7217 / JCM 14584 / KCTC 4019 / B3</strain>
    </source>
</reference>
<dbReference type="eggNOG" id="arCOG01619">
    <property type="taxonomic scope" value="Archaea"/>
</dbReference>
<gene>
    <name evidence="6" type="ordered locus">HacjB3_09960</name>
    <name evidence="7" type="ORF">C497_12716</name>
</gene>
<dbReference type="InterPro" id="IPR018170">
    <property type="entry name" value="Aldo/ket_reductase_CS"/>
</dbReference>
<dbReference type="PIRSF" id="PIRSF000097">
    <property type="entry name" value="AKR"/>
    <property type="match status" value="1"/>
</dbReference>
<reference evidence="6 8" key="1">
    <citation type="journal article" date="2010" name="J. Bacteriol.">
        <title>Complete genome sequence of Halalkalicoccus jeotgali B3(T), an extremely halophilic archaeon.</title>
        <authorList>
            <person name="Roh S.W."/>
            <person name="Nam Y.D."/>
            <person name="Nam S.H."/>
            <person name="Choi S.H."/>
            <person name="Park H.S."/>
            <person name="Bae J.W."/>
        </authorList>
    </citation>
    <scope>NUCLEOTIDE SEQUENCE [LARGE SCALE GENOMIC DNA]</scope>
    <source>
        <strain evidence="6">B3</strain>
        <strain evidence="8">DSM 18796 / CECT 7217 / JCM 14584 / KCTC 4019 / B3</strain>
    </source>
</reference>